<comment type="caution">
    <text evidence="3">The sequence shown here is derived from an EMBL/GenBank/DDBJ whole genome shotgun (WGS) entry which is preliminary data.</text>
</comment>
<dbReference type="EMBL" id="JBDNCH010000002">
    <property type="protein sequence ID" value="MEN9061668.1"/>
    <property type="molecule type" value="Genomic_DNA"/>
</dbReference>
<dbReference type="AlphaFoldDB" id="A0AAW9SSK4"/>
<dbReference type="Gene3D" id="3.40.140.10">
    <property type="entry name" value="Cytidine Deaminase, domain 2"/>
    <property type="match status" value="1"/>
</dbReference>
<dbReference type="GO" id="GO:0005829">
    <property type="term" value="C:cytosol"/>
    <property type="evidence" value="ECO:0007669"/>
    <property type="project" value="TreeGrafter"/>
</dbReference>
<dbReference type="GO" id="GO:0004126">
    <property type="term" value="F:cytidine deaminase activity"/>
    <property type="evidence" value="ECO:0007669"/>
    <property type="project" value="UniProtKB-ARBA"/>
</dbReference>
<keyword evidence="4" id="KW-1185">Reference proteome</keyword>
<organism evidence="3 4">
    <name type="scientific">Ponticoccus litoralis</name>
    <dbReference type="NCBI Taxonomy" id="422297"/>
    <lineage>
        <taxon>Bacteria</taxon>
        <taxon>Pseudomonadati</taxon>
        <taxon>Pseudomonadota</taxon>
        <taxon>Alphaproteobacteria</taxon>
        <taxon>Rhodobacterales</taxon>
        <taxon>Roseobacteraceae</taxon>
        <taxon>Ponticoccus</taxon>
    </lineage>
</organism>
<dbReference type="CDD" id="cd01283">
    <property type="entry name" value="cytidine_deaminase"/>
    <property type="match status" value="1"/>
</dbReference>
<accession>A0AAW9SSK4</accession>
<evidence type="ECO:0000313" key="3">
    <source>
        <dbReference type="EMBL" id="MEN9061668.1"/>
    </source>
</evidence>
<proteinExistence type="inferred from homology"/>
<dbReference type="PANTHER" id="PTHR11644">
    <property type="entry name" value="CYTIDINE DEAMINASE"/>
    <property type="match status" value="1"/>
</dbReference>
<evidence type="ECO:0000259" key="2">
    <source>
        <dbReference type="PROSITE" id="PS51747"/>
    </source>
</evidence>
<reference evidence="3 4" key="1">
    <citation type="submission" date="2024-05" db="EMBL/GenBank/DDBJ databases">
        <title>Genome sequence of Ponticoccus litoralis KCCM 90028.</title>
        <authorList>
            <person name="Kim J.M."/>
            <person name="Lee J.K."/>
            <person name="Choi B.J."/>
            <person name="Bayburt H."/>
            <person name="Baek J.H."/>
            <person name="Jeon C.O."/>
        </authorList>
    </citation>
    <scope>NUCLEOTIDE SEQUENCE [LARGE SCALE GENOMIC DNA]</scope>
    <source>
        <strain evidence="3 4">KCCM 90028</strain>
    </source>
</reference>
<dbReference type="GO" id="GO:0055086">
    <property type="term" value="P:nucleobase-containing small molecule metabolic process"/>
    <property type="evidence" value="ECO:0007669"/>
    <property type="project" value="UniProtKB-ARBA"/>
</dbReference>
<dbReference type="SUPFAM" id="SSF53927">
    <property type="entry name" value="Cytidine deaminase-like"/>
    <property type="match status" value="1"/>
</dbReference>
<dbReference type="GO" id="GO:0072527">
    <property type="term" value="P:pyrimidine-containing compound metabolic process"/>
    <property type="evidence" value="ECO:0007669"/>
    <property type="project" value="UniProtKB-ARBA"/>
</dbReference>
<feature type="domain" description="CMP/dCMP-type deaminase" evidence="2">
    <location>
        <begin position="5"/>
        <end position="123"/>
    </location>
</feature>
<evidence type="ECO:0000256" key="1">
    <source>
        <dbReference type="ARBA" id="ARBA00006576"/>
    </source>
</evidence>
<dbReference type="InterPro" id="IPR002125">
    <property type="entry name" value="CMP_dCMP_dom"/>
</dbReference>
<dbReference type="RefSeq" id="WP_347166722.1">
    <property type="nucleotide sequence ID" value="NZ_JBDNCH010000002.1"/>
</dbReference>
<sequence>MKDDMDSDTRLREAIAAARDFIRDRQRGDWHSVASVVLTASGRRYIGMNLDSTLPRASICAEPVAIGMAKAADPDDVVIFCGAVNRRGEVIPPCGSCRELMLDYAAGALVAVPDGEDMAFRPLSDLIPTAYKDGKRKP</sequence>
<dbReference type="InterPro" id="IPR050202">
    <property type="entry name" value="Cyt/Deoxycyt_deaminase"/>
</dbReference>
<dbReference type="PROSITE" id="PS51747">
    <property type="entry name" value="CYT_DCMP_DEAMINASES_2"/>
    <property type="match status" value="1"/>
</dbReference>
<protein>
    <recommendedName>
        <fullName evidence="2">CMP/dCMP-type deaminase domain-containing protein</fullName>
    </recommendedName>
</protein>
<dbReference type="Proteomes" id="UP001428774">
    <property type="component" value="Unassembled WGS sequence"/>
</dbReference>
<dbReference type="GO" id="GO:0008270">
    <property type="term" value="F:zinc ion binding"/>
    <property type="evidence" value="ECO:0007669"/>
    <property type="project" value="TreeGrafter"/>
</dbReference>
<name>A0AAW9SSK4_9RHOB</name>
<gene>
    <name evidence="3" type="ORF">ABFB10_12150</name>
</gene>
<dbReference type="PANTHER" id="PTHR11644:SF2">
    <property type="entry name" value="CYTIDINE DEAMINASE"/>
    <property type="match status" value="1"/>
</dbReference>
<comment type="similarity">
    <text evidence="1">Belongs to the cytidine and deoxycytidylate deaminase family.</text>
</comment>
<evidence type="ECO:0000313" key="4">
    <source>
        <dbReference type="Proteomes" id="UP001428774"/>
    </source>
</evidence>
<dbReference type="InterPro" id="IPR016193">
    <property type="entry name" value="Cytidine_deaminase-like"/>
</dbReference>